<keyword evidence="1" id="KW-0472">Membrane</keyword>
<accession>A0ABN2RTI5</accession>
<organism evidence="2 3">
    <name type="scientific">Nocardioides panacihumi</name>
    <dbReference type="NCBI Taxonomy" id="400774"/>
    <lineage>
        <taxon>Bacteria</taxon>
        <taxon>Bacillati</taxon>
        <taxon>Actinomycetota</taxon>
        <taxon>Actinomycetes</taxon>
        <taxon>Propionibacteriales</taxon>
        <taxon>Nocardioidaceae</taxon>
        <taxon>Nocardioides</taxon>
    </lineage>
</organism>
<keyword evidence="1" id="KW-0812">Transmembrane</keyword>
<dbReference type="RefSeq" id="WP_344047869.1">
    <property type="nucleotide sequence ID" value="NZ_BAAAPB010000005.1"/>
</dbReference>
<name>A0ABN2RTI5_9ACTN</name>
<proteinExistence type="predicted"/>
<keyword evidence="1" id="KW-1133">Transmembrane helix</keyword>
<sequence>MTADIEHYSKTASQPDAELPGLILLISLLAVLSALVLAFS</sequence>
<dbReference type="EMBL" id="BAAAPB010000005">
    <property type="protein sequence ID" value="GAA1974345.1"/>
    <property type="molecule type" value="Genomic_DNA"/>
</dbReference>
<evidence type="ECO:0000313" key="2">
    <source>
        <dbReference type="EMBL" id="GAA1974345.1"/>
    </source>
</evidence>
<reference evidence="2 3" key="1">
    <citation type="journal article" date="2019" name="Int. J. Syst. Evol. Microbiol.">
        <title>The Global Catalogue of Microorganisms (GCM) 10K type strain sequencing project: providing services to taxonomists for standard genome sequencing and annotation.</title>
        <authorList>
            <consortium name="The Broad Institute Genomics Platform"/>
            <consortium name="The Broad Institute Genome Sequencing Center for Infectious Disease"/>
            <person name="Wu L."/>
            <person name="Ma J."/>
        </authorList>
    </citation>
    <scope>NUCLEOTIDE SEQUENCE [LARGE SCALE GENOMIC DNA]</scope>
    <source>
        <strain evidence="2 3">JCM 15309</strain>
    </source>
</reference>
<comment type="caution">
    <text evidence="2">The sequence shown here is derived from an EMBL/GenBank/DDBJ whole genome shotgun (WGS) entry which is preliminary data.</text>
</comment>
<dbReference type="Proteomes" id="UP001500571">
    <property type="component" value="Unassembled WGS sequence"/>
</dbReference>
<protein>
    <submittedName>
        <fullName evidence="2">Uncharacterized protein</fullName>
    </submittedName>
</protein>
<evidence type="ECO:0000313" key="3">
    <source>
        <dbReference type="Proteomes" id="UP001500571"/>
    </source>
</evidence>
<feature type="transmembrane region" description="Helical" evidence="1">
    <location>
        <begin position="20"/>
        <end position="39"/>
    </location>
</feature>
<gene>
    <name evidence="2" type="ORF">GCM10009798_39490</name>
</gene>
<evidence type="ECO:0000256" key="1">
    <source>
        <dbReference type="SAM" id="Phobius"/>
    </source>
</evidence>
<keyword evidence="3" id="KW-1185">Reference proteome</keyword>